<evidence type="ECO:0000259" key="2">
    <source>
        <dbReference type="Pfam" id="PF05569"/>
    </source>
</evidence>
<organism evidence="3 4">
    <name type="scientific">Ahniella affigens</name>
    <dbReference type="NCBI Taxonomy" id="2021234"/>
    <lineage>
        <taxon>Bacteria</taxon>
        <taxon>Pseudomonadati</taxon>
        <taxon>Pseudomonadota</taxon>
        <taxon>Gammaproteobacteria</taxon>
        <taxon>Lysobacterales</taxon>
        <taxon>Rhodanobacteraceae</taxon>
        <taxon>Ahniella</taxon>
    </lineage>
</organism>
<keyword evidence="1" id="KW-0472">Membrane</keyword>
<evidence type="ECO:0000313" key="4">
    <source>
        <dbReference type="Proteomes" id="UP000241074"/>
    </source>
</evidence>
<dbReference type="InterPro" id="IPR052173">
    <property type="entry name" value="Beta-lactam_resp_regulator"/>
</dbReference>
<dbReference type="EMBL" id="CP027860">
    <property type="protein sequence ID" value="AVP96672.1"/>
    <property type="molecule type" value="Genomic_DNA"/>
</dbReference>
<sequence length="441" mass="47302">MFPDLLKLAIAFNVGLLIVLLLRPLWHRSGAPATVYGLWLLPVLLALATCLPKVSVMPTVVVPLEAAPSATVTIAGSSSITSLALVACVLAQLGSVLLLGYLMARHMRFTKRLGRTAGDQHPEWPEAQVFRANAGPALTGFWRPSLVLPPDFETRFSTRQQALAVAHERAHWRAGDLPIRWFAWLCVVLQWWNPLAWWALNCFINDQELANDARVLRACPDASLEYAQTLALAQTSAQAPLVCAMQTTHPLLWRVTMLKHHAANSALRTTMRLSAGLILLGLTGLTLALDTTQAPSSPNNYTVMVSAQFPGQPDAAFALAGPMGETMSARLGEQADAVALEFTVTRTSDPSVVLVSTRATQAEQELGTPTLLLPLGQAGGIRGTGEGADAAGSWSMQITVQKGLPGAALETTPAAETGLPKVVTAPWQDKMFWTKTNDPGC</sequence>
<name>A0A2P1PPA9_9GAMM</name>
<feature type="transmembrane region" description="Helical" evidence="1">
    <location>
        <begin position="80"/>
        <end position="102"/>
    </location>
</feature>
<protein>
    <recommendedName>
        <fullName evidence="2">Peptidase M56 domain-containing protein</fullName>
    </recommendedName>
</protein>
<dbReference type="Proteomes" id="UP000241074">
    <property type="component" value="Chromosome"/>
</dbReference>
<proteinExistence type="predicted"/>
<feature type="transmembrane region" description="Helical" evidence="1">
    <location>
        <begin position="181"/>
        <end position="200"/>
    </location>
</feature>
<feature type="transmembrane region" description="Helical" evidence="1">
    <location>
        <begin position="6"/>
        <end position="26"/>
    </location>
</feature>
<reference evidence="3 4" key="2">
    <citation type="submission" date="2018-03" db="EMBL/GenBank/DDBJ databases">
        <authorList>
            <person name="Keele B.F."/>
        </authorList>
    </citation>
    <scope>NUCLEOTIDE SEQUENCE [LARGE SCALE GENOMIC DNA]</scope>
    <source>
        <strain evidence="3 4">D13</strain>
    </source>
</reference>
<keyword evidence="1" id="KW-1133">Transmembrane helix</keyword>
<keyword evidence="1" id="KW-0812">Transmembrane</keyword>
<feature type="transmembrane region" description="Helical" evidence="1">
    <location>
        <begin position="38"/>
        <end position="60"/>
    </location>
</feature>
<dbReference type="PANTHER" id="PTHR34978:SF3">
    <property type="entry name" value="SLR0241 PROTEIN"/>
    <property type="match status" value="1"/>
</dbReference>
<dbReference type="PANTHER" id="PTHR34978">
    <property type="entry name" value="POSSIBLE SENSOR-TRANSDUCER PROTEIN BLAR"/>
    <property type="match status" value="1"/>
</dbReference>
<dbReference type="AlphaFoldDB" id="A0A2P1PPA9"/>
<evidence type="ECO:0000256" key="1">
    <source>
        <dbReference type="SAM" id="Phobius"/>
    </source>
</evidence>
<feature type="domain" description="Peptidase M56" evidence="2">
    <location>
        <begin position="5"/>
        <end position="258"/>
    </location>
</feature>
<dbReference type="Pfam" id="PF05569">
    <property type="entry name" value="Peptidase_M56"/>
    <property type="match status" value="1"/>
</dbReference>
<accession>A0A2P1PPA9</accession>
<dbReference type="KEGG" id="xba:C7S18_05400"/>
<keyword evidence="4" id="KW-1185">Reference proteome</keyword>
<evidence type="ECO:0000313" key="3">
    <source>
        <dbReference type="EMBL" id="AVP96672.1"/>
    </source>
</evidence>
<dbReference type="CDD" id="cd07341">
    <property type="entry name" value="M56_BlaR1_MecR1_like"/>
    <property type="match status" value="1"/>
</dbReference>
<gene>
    <name evidence="3" type="ORF">C7S18_05400</name>
</gene>
<dbReference type="OrthoDB" id="1628901at2"/>
<dbReference type="InterPro" id="IPR008756">
    <property type="entry name" value="Peptidase_M56"/>
</dbReference>
<reference evidence="3 4" key="1">
    <citation type="submission" date="2018-03" db="EMBL/GenBank/DDBJ databases">
        <title>Ahniella affigens gen. nov., sp. nov., a gammaproteobacterium isolated from sandy soil near a stream.</title>
        <authorList>
            <person name="Ko Y."/>
            <person name="Kim J.-H."/>
        </authorList>
    </citation>
    <scope>NUCLEOTIDE SEQUENCE [LARGE SCALE GENOMIC DNA]</scope>
    <source>
        <strain evidence="3 4">D13</strain>
    </source>
</reference>
<dbReference type="RefSeq" id="WP_106890600.1">
    <property type="nucleotide sequence ID" value="NZ_CP027860.1"/>
</dbReference>